<comment type="caution">
    <text evidence="1">The sequence shown here is derived from an EMBL/GenBank/DDBJ whole genome shotgun (WGS) entry which is preliminary data.</text>
</comment>
<dbReference type="SUPFAM" id="SSF57184">
    <property type="entry name" value="Growth factor receptor domain"/>
    <property type="match status" value="1"/>
</dbReference>
<dbReference type="Proteomes" id="UP000001548">
    <property type="component" value="Unassembled WGS sequence"/>
</dbReference>
<dbReference type="PANTHER" id="PTHR47236:SF4">
    <property type="entry name" value="GENE 9195-RELATED"/>
    <property type="match status" value="1"/>
</dbReference>
<reference evidence="1 2" key="1">
    <citation type="journal article" date="2007" name="Science">
        <title>Genomic minimalism in the early diverging intestinal parasite Giardia lamblia.</title>
        <authorList>
            <person name="Morrison H.G."/>
            <person name="McArthur A.G."/>
            <person name="Gillin F.D."/>
            <person name="Aley S.B."/>
            <person name="Adam R.D."/>
            <person name="Olsen G.J."/>
            <person name="Best A.A."/>
            <person name="Cande W.Z."/>
            <person name="Chen F."/>
            <person name="Cipriano M.J."/>
            <person name="Davids B.J."/>
            <person name="Dawson S.C."/>
            <person name="Elmendorf H.G."/>
            <person name="Hehl A.B."/>
            <person name="Holder M.E."/>
            <person name="Huse S.M."/>
            <person name="Kim U.U."/>
            <person name="Lasek-Nesselquist E."/>
            <person name="Manning G."/>
            <person name="Nigam A."/>
            <person name="Nixon J.E."/>
            <person name="Palm D."/>
            <person name="Passamaneck N.E."/>
            <person name="Prabhu A."/>
            <person name="Reich C.I."/>
            <person name="Reiner D.S."/>
            <person name="Samuelson J."/>
            <person name="Svard S.G."/>
            <person name="Sogin M.L."/>
        </authorList>
    </citation>
    <scope>NUCLEOTIDE SEQUENCE [LARGE SCALE GENOMIC DNA]</scope>
    <source>
        <strain evidence="1 2">WB C6</strain>
    </source>
</reference>
<evidence type="ECO:0000313" key="1">
    <source>
        <dbReference type="EMBL" id="KAE8304743.1"/>
    </source>
</evidence>
<protein>
    <submittedName>
        <fullName evidence="1">Uncharacterized protein</fullName>
    </submittedName>
</protein>
<proteinExistence type="predicted"/>
<dbReference type="PANTHER" id="PTHR47236">
    <property type="entry name" value="GENE, 32742-RELATED-RELATED"/>
    <property type="match status" value="1"/>
</dbReference>
<dbReference type="OMA" id="MEYKSST"/>
<dbReference type="HOGENOM" id="CLU_246775_0_0_1"/>
<accession>D3KHX3</accession>
<name>D3KHX3_GIAIC</name>
<dbReference type="VEuPathDB" id="GiardiaDB:GL50803_16373"/>
<evidence type="ECO:0000313" key="2">
    <source>
        <dbReference type="Proteomes" id="UP000001548"/>
    </source>
</evidence>
<keyword evidence="2" id="KW-1185">Reference proteome</keyword>
<dbReference type="InterPro" id="IPR009030">
    <property type="entry name" value="Growth_fac_rcpt_cys_sf"/>
</dbReference>
<dbReference type="EMBL" id="AACB03000001">
    <property type="protein sequence ID" value="KAE8304743.1"/>
    <property type="molecule type" value="Genomic_DNA"/>
</dbReference>
<organism evidence="1 2">
    <name type="scientific">Giardia intestinalis (strain ATCC 50803 / WB clone C6)</name>
    <name type="common">Giardia lamblia</name>
    <dbReference type="NCBI Taxonomy" id="184922"/>
    <lineage>
        <taxon>Eukaryota</taxon>
        <taxon>Metamonada</taxon>
        <taxon>Diplomonadida</taxon>
        <taxon>Hexamitidae</taxon>
        <taxon>Giardiinae</taxon>
        <taxon>Giardia</taxon>
    </lineage>
</organism>
<dbReference type="SMART" id="SM01411">
    <property type="entry name" value="Ephrin_rec_like"/>
    <property type="match status" value="1"/>
</dbReference>
<gene>
    <name evidence="1" type="ORF">GL50803_0016373</name>
</gene>
<sequence length="1542" mass="174093">MLLVFLPWLFLALVSDVYRKHPEDYPVHDITDSGDSMTPRNTSVCAVQLQRISDGSLAFQYFDDGAVHFFANSYLFDGLESTIGKVVWETSPAGELYLLEFSPLPSHPFNSYLREYTDSQETPLQGTADPLTDVYYAIKARILFLKMRLTNANTTLRSDGSLLLSSSPRKDSRVPEKYPYSLPYTLKKHIYNCVSMEYKSSTKAKLGRPCMPPEGMRPILKEQHDLFNMLSAGKMYVDYTGSYIYPVCGVTTDEAYTQGNTAPTAYFIKLLDGDSNNRTYPHRAGFIPRVTSRVWVVDYYSDWVGLATVHGVGLLNLNANSYRSGPWAENCYYSLRMVGNPFMHEVGHNEGGLHGNGVSDSANFHRFISHYRQEPISGAGTFSYMASGGFPFLTAVQSASHYYNAWETVLPRWRRVLKHWDNGVIPEANTPEKGRRGPHGGGKADIGMHKLRIMDAEHQYTYKFLGADDDAYTPATYTEYAADPKTGKTSKVVKIAWIGFQDGYDPDDIVQGLLRRNHVLMIEVYLDKEGFFSEMITDFVSVLIEYRSNTRMSWNGHSIHFQALRPHNFESNIVVNILHACVEQNHGGQELTSQATASPIPGRLWTCPECDKGTFQLLVIDGNYARVDPMNTTMFDEARQERIRNIPYRNLVINYRPGTLPAPAPDPRFYPLRFMESPAVHCSIKDGNIPTEPERVFNVTCEALLRLENYAVHAISNYFVNDPHNGPIRQYADRFAYLSTYRTLSSGAINYLGNVNKDPKNAAKMQMQMTRFGGTTSANSCYLHGGILTDGSSLGAKQSDFPTMVRFYDSIISYVPPGSQEQILVSPGPGNFTGRIGWSMSMENRKKFAQSSNNGYAIMFDAVWNPSLYYLTDDYDTAFLGNENHKEAYYLAHTFQYTNGQCGYNAYFHSFTGNTHAGAKMGHGTSVQVFMTSGDRVLMSNLSYSDQTFRLLPDGFSLEGTGCWAHQHRPTIYRANQWHMIYNPAPSKRNWLLVLDFDSEIPDNLILFTDSYNSTDAIDLRMLYLVNKISNTGGANDRTIYWSYALDNYAMLHEYYYRYEELGENPGLRFAFNKDVRLVNIRFMTPQFGTFNPWNGRGTMEGKGKTVQLSSRPADNRPDGVLDKPHMNPYTISISGTRYEFSTKNDTYTVPFPLTVHEGRFSVPTKIEYFHPDRPTCKDGEYAWRLQTGAFTCMICPTGYFCSEGVMNPCPPGYYTDLEGQSSCLSYSAATSNREFNKITASEYYAGIDYSRFPIRNPDGTVRGFYNCPGNKFTLNGECKTCPSAGYICVPGMDPVLCPRGFRCRGGYAQPCVGDEYQDEEGRDVCKKYPQSGTRLACIKGEVDIPLDGDDRRLRMSVAYSALLVYLMDRPNAGCRPCPLGYSCIDGAVIPCTYDQYSPEGDEVCHDCRHGTIRNVDGSGCVSLDPQDESKVEEGPGFAFYGFYPTYSPPSQEYIKTEKERVQSRIYLHSGDKIIDVVEGVETVAEARRQMKTRTRAAVGWMFLGLLLWVLLLVGACAIYNHLKKRKMQHLRASYQPTYRND</sequence>